<sequence>MRRRIGDDPRHPPPARISGSGRKASSGDETNGRCQNGSMAASALLLISPSTETSRKRTMDLGEPVMQTCRGRVASSSKEDTNSKGQRSTPAQDESMDDKEVKTGSRHHMSPHRDRLQVQQQHCTVTVTVLSSTPLLFSPRSLAVWRRSRASREAKSPLALLASFPRWLATGYWLLSSKSEQSCI</sequence>
<organism evidence="2 3">
    <name type="scientific">Oryza rufipogon</name>
    <name type="common">Brownbeard rice</name>
    <name type="synonym">Asian wild rice</name>
    <dbReference type="NCBI Taxonomy" id="4529"/>
    <lineage>
        <taxon>Eukaryota</taxon>
        <taxon>Viridiplantae</taxon>
        <taxon>Streptophyta</taxon>
        <taxon>Embryophyta</taxon>
        <taxon>Tracheophyta</taxon>
        <taxon>Spermatophyta</taxon>
        <taxon>Magnoliopsida</taxon>
        <taxon>Liliopsida</taxon>
        <taxon>Poales</taxon>
        <taxon>Poaceae</taxon>
        <taxon>BOP clade</taxon>
        <taxon>Oryzoideae</taxon>
        <taxon>Oryzeae</taxon>
        <taxon>Oryzinae</taxon>
        <taxon>Oryza</taxon>
    </lineage>
</organism>
<dbReference type="AlphaFoldDB" id="A0A0E0QAQ6"/>
<accession>A0A0E0QAQ6</accession>
<evidence type="ECO:0000313" key="3">
    <source>
        <dbReference type="Proteomes" id="UP000008022"/>
    </source>
</evidence>
<feature type="compositionally biased region" description="Basic and acidic residues" evidence="1">
    <location>
        <begin position="1"/>
        <end position="11"/>
    </location>
</feature>
<reference evidence="3" key="1">
    <citation type="submission" date="2013-06" db="EMBL/GenBank/DDBJ databases">
        <authorList>
            <person name="Zhao Q."/>
        </authorList>
    </citation>
    <scope>NUCLEOTIDE SEQUENCE</scope>
    <source>
        <strain evidence="3">cv. W1943</strain>
    </source>
</reference>
<evidence type="ECO:0000313" key="2">
    <source>
        <dbReference type="EnsemblPlants" id="ORUFI07G21850.1"/>
    </source>
</evidence>
<proteinExistence type="predicted"/>
<keyword evidence="3" id="KW-1185">Reference proteome</keyword>
<feature type="compositionally biased region" description="Polar residues" evidence="1">
    <location>
        <begin position="27"/>
        <end position="39"/>
    </location>
</feature>
<reference evidence="2" key="2">
    <citation type="submission" date="2015-06" db="UniProtKB">
        <authorList>
            <consortium name="EnsemblPlants"/>
        </authorList>
    </citation>
    <scope>IDENTIFICATION</scope>
</reference>
<name>A0A0E0QAQ6_ORYRU</name>
<dbReference type="Proteomes" id="UP000008022">
    <property type="component" value="Unassembled WGS sequence"/>
</dbReference>
<protein>
    <submittedName>
        <fullName evidence="2">Uncharacterized protein</fullName>
    </submittedName>
</protein>
<dbReference type="Gramene" id="ORUFI07G21850.1">
    <property type="protein sequence ID" value="ORUFI07G21850.1"/>
    <property type="gene ID" value="ORUFI07G21850"/>
</dbReference>
<evidence type="ECO:0000256" key="1">
    <source>
        <dbReference type="SAM" id="MobiDB-lite"/>
    </source>
</evidence>
<dbReference type="HOGENOM" id="CLU_126247_0_0_1"/>
<feature type="region of interest" description="Disordered" evidence="1">
    <location>
        <begin position="1"/>
        <end position="118"/>
    </location>
</feature>
<dbReference type="EnsemblPlants" id="ORUFI07G21850.1">
    <property type="protein sequence ID" value="ORUFI07G21850.1"/>
    <property type="gene ID" value="ORUFI07G21850"/>
</dbReference>
<feature type="compositionally biased region" description="Polar residues" evidence="1">
    <location>
        <begin position="83"/>
        <end position="92"/>
    </location>
</feature>
<dbReference type="OMA" id="WLATGYW"/>